<dbReference type="Pfam" id="PF13692">
    <property type="entry name" value="Glyco_trans_1_4"/>
    <property type="match status" value="1"/>
</dbReference>
<dbReference type="PANTHER" id="PTHR45947:SF3">
    <property type="entry name" value="SULFOQUINOVOSYL TRANSFERASE SQD2"/>
    <property type="match status" value="1"/>
</dbReference>
<evidence type="ECO:0000259" key="3">
    <source>
        <dbReference type="Pfam" id="PF13439"/>
    </source>
</evidence>
<dbReference type="RefSeq" id="WP_016456544.1">
    <property type="nucleotide sequence ID" value="NZ_KE150269.1"/>
</dbReference>
<name>S2WWQ4_9ACTN</name>
<feature type="domain" description="Glycosyltransferase subfamily 4-like N-terminal" evidence="3">
    <location>
        <begin position="20"/>
        <end position="186"/>
    </location>
</feature>
<sequence>MNPSDIKRVGIVCPYSFVRPGGVQNHVLGMAGWLKKQGYTVGILAPGFPEQELLDLYGVDEADFTSAGRTVPIKINGSVARVNFSPRAAMAAYRWLKKGQWDVVHVHEPITPTLSLLTLWLADAPVAGTFHSASPIYKALRAFNQMLPKSISRLNSAIAVSSLAAEVANAHTGIEPVVIGNGLEIDDYTLAATEGEWRGGDRPLITFLGRYTEPRKGFQVLTAALPLIREKYPDLRCVVMGHGPVTSIPGVEFVGGVSDAERNEWLMRSDAYIAPQTGRESFGIVLIEALACGAPVVASDLRAFIDVLSDEDGICGHVFQAGNPQALADAVLASLEEPRDLRLQRGRKVAARYDWSAIGPQVISMYELAKSRRERLHPKKPN</sequence>
<evidence type="ECO:0000256" key="1">
    <source>
        <dbReference type="ARBA" id="ARBA00022676"/>
    </source>
</evidence>
<keyword evidence="5" id="KW-1185">Reference proteome</keyword>
<keyword evidence="1" id="KW-0328">Glycosyltransferase</keyword>
<organism evidence="4 5">
    <name type="scientific">Propionimicrobium lymphophilum ACS-093-V-SCH5</name>
    <dbReference type="NCBI Taxonomy" id="883161"/>
    <lineage>
        <taxon>Bacteria</taxon>
        <taxon>Bacillati</taxon>
        <taxon>Actinomycetota</taxon>
        <taxon>Actinomycetes</taxon>
        <taxon>Propionibacteriales</taxon>
        <taxon>Propionibacteriaceae</taxon>
        <taxon>Propionimicrobium</taxon>
    </lineage>
</organism>
<dbReference type="AlphaFoldDB" id="S2WWQ4"/>
<evidence type="ECO:0000256" key="2">
    <source>
        <dbReference type="ARBA" id="ARBA00022679"/>
    </source>
</evidence>
<dbReference type="GO" id="GO:1901137">
    <property type="term" value="P:carbohydrate derivative biosynthetic process"/>
    <property type="evidence" value="ECO:0007669"/>
    <property type="project" value="UniProtKB-ARBA"/>
</dbReference>
<keyword evidence="2" id="KW-0808">Transferase</keyword>
<evidence type="ECO:0000313" key="4">
    <source>
        <dbReference type="EMBL" id="EPD32169.1"/>
    </source>
</evidence>
<dbReference type="InterPro" id="IPR050194">
    <property type="entry name" value="Glycosyltransferase_grp1"/>
</dbReference>
<protein>
    <recommendedName>
        <fullName evidence="3">Glycosyltransferase subfamily 4-like N-terminal domain-containing protein</fullName>
    </recommendedName>
</protein>
<dbReference type="EMBL" id="AGZR01000009">
    <property type="protein sequence ID" value="EPD32169.1"/>
    <property type="molecule type" value="Genomic_DNA"/>
</dbReference>
<dbReference type="GO" id="GO:0016758">
    <property type="term" value="F:hexosyltransferase activity"/>
    <property type="evidence" value="ECO:0007669"/>
    <property type="project" value="TreeGrafter"/>
</dbReference>
<dbReference type="HOGENOM" id="CLU_009583_2_1_11"/>
<dbReference type="Pfam" id="PF13439">
    <property type="entry name" value="Glyco_transf_4"/>
    <property type="match status" value="1"/>
</dbReference>
<dbReference type="Gene3D" id="3.40.50.2000">
    <property type="entry name" value="Glycogen Phosphorylase B"/>
    <property type="match status" value="2"/>
</dbReference>
<dbReference type="InterPro" id="IPR028098">
    <property type="entry name" value="Glyco_trans_4-like_N"/>
</dbReference>
<accession>S2WWQ4</accession>
<dbReference type="CDD" id="cd03801">
    <property type="entry name" value="GT4_PimA-like"/>
    <property type="match status" value="1"/>
</dbReference>
<dbReference type="STRING" id="883161.HMPREF9306_01733"/>
<reference evidence="4 5" key="1">
    <citation type="submission" date="2013-04" db="EMBL/GenBank/DDBJ databases">
        <title>The Genome Sequence of Propionimicrobium lymphophilum ACS-093-V-SCH5.</title>
        <authorList>
            <consortium name="The Broad Institute Genomics Platform"/>
            <person name="Earl A."/>
            <person name="Ward D."/>
            <person name="Feldgarden M."/>
            <person name="Gevers D."/>
            <person name="Saerens B."/>
            <person name="Vaneechoutte M."/>
            <person name="Walker B."/>
            <person name="Young S."/>
            <person name="Zeng Q."/>
            <person name="Gargeya S."/>
            <person name="Fitzgerald M."/>
            <person name="Haas B."/>
            <person name="Abouelleil A."/>
            <person name="Allen A.W."/>
            <person name="Alvarado L."/>
            <person name="Arachchi H.M."/>
            <person name="Berlin A.M."/>
            <person name="Chapman S.B."/>
            <person name="Gainer-Dewar J."/>
            <person name="Goldberg J."/>
            <person name="Griggs A."/>
            <person name="Gujja S."/>
            <person name="Hansen M."/>
            <person name="Howarth C."/>
            <person name="Imamovic A."/>
            <person name="Ireland A."/>
            <person name="Larimer J."/>
            <person name="McCowan C."/>
            <person name="Murphy C."/>
            <person name="Pearson M."/>
            <person name="Poon T.W."/>
            <person name="Priest M."/>
            <person name="Roberts A."/>
            <person name="Saif S."/>
            <person name="Shea T."/>
            <person name="Sisk P."/>
            <person name="Sykes S."/>
            <person name="Wortman J."/>
            <person name="Nusbaum C."/>
            <person name="Birren B."/>
        </authorList>
    </citation>
    <scope>NUCLEOTIDE SEQUENCE [LARGE SCALE GENOMIC DNA]</scope>
    <source>
        <strain evidence="4 5">ACS-093-V-SCH5</strain>
    </source>
</reference>
<dbReference type="Proteomes" id="UP000014417">
    <property type="component" value="Unassembled WGS sequence"/>
</dbReference>
<evidence type="ECO:0000313" key="5">
    <source>
        <dbReference type="Proteomes" id="UP000014417"/>
    </source>
</evidence>
<dbReference type="PANTHER" id="PTHR45947">
    <property type="entry name" value="SULFOQUINOVOSYL TRANSFERASE SQD2"/>
    <property type="match status" value="1"/>
</dbReference>
<dbReference type="PATRIC" id="fig|883161.3.peg.1721"/>
<dbReference type="SUPFAM" id="SSF53756">
    <property type="entry name" value="UDP-Glycosyltransferase/glycogen phosphorylase"/>
    <property type="match status" value="1"/>
</dbReference>
<proteinExistence type="predicted"/>
<gene>
    <name evidence="4" type="ORF">HMPREF9306_01733</name>
</gene>
<comment type="caution">
    <text evidence="4">The sequence shown here is derived from an EMBL/GenBank/DDBJ whole genome shotgun (WGS) entry which is preliminary data.</text>
</comment>